<evidence type="ECO:0000256" key="1">
    <source>
        <dbReference type="ARBA" id="ARBA00022553"/>
    </source>
</evidence>
<dbReference type="Gene3D" id="3.40.50.2300">
    <property type="match status" value="1"/>
</dbReference>
<evidence type="ECO:0000259" key="3">
    <source>
        <dbReference type="PROSITE" id="PS50110"/>
    </source>
</evidence>
<gene>
    <name evidence="4" type="ORF">HY912_22285</name>
</gene>
<dbReference type="PANTHER" id="PTHR44591">
    <property type="entry name" value="STRESS RESPONSE REGULATOR PROTEIN 1"/>
    <property type="match status" value="1"/>
</dbReference>
<reference evidence="4" key="1">
    <citation type="submission" date="2020-07" db="EMBL/GenBank/DDBJ databases">
        <title>Huge and variable diversity of episymbiotic CPR bacteria and DPANN archaea in groundwater ecosystems.</title>
        <authorList>
            <person name="He C.Y."/>
            <person name="Keren R."/>
            <person name="Whittaker M."/>
            <person name="Farag I.F."/>
            <person name="Doudna J."/>
            <person name="Cate J.H.D."/>
            <person name="Banfield J.F."/>
        </authorList>
    </citation>
    <scope>NUCLEOTIDE SEQUENCE</scope>
    <source>
        <strain evidence="4">NC_groundwater_1664_Pr3_B-0.1um_52_9</strain>
    </source>
</reference>
<dbReference type="InterPro" id="IPR050595">
    <property type="entry name" value="Bact_response_regulator"/>
</dbReference>
<dbReference type="GO" id="GO:0000160">
    <property type="term" value="P:phosphorelay signal transduction system"/>
    <property type="evidence" value="ECO:0007669"/>
    <property type="project" value="InterPro"/>
</dbReference>
<feature type="domain" description="Response regulatory" evidence="3">
    <location>
        <begin position="5"/>
        <end position="119"/>
    </location>
</feature>
<protein>
    <submittedName>
        <fullName evidence="4">Response regulator</fullName>
    </submittedName>
</protein>
<dbReference type="PROSITE" id="PS50110">
    <property type="entry name" value="RESPONSE_REGULATORY"/>
    <property type="match status" value="1"/>
</dbReference>
<dbReference type="SMART" id="SM00448">
    <property type="entry name" value="REC"/>
    <property type="match status" value="1"/>
</dbReference>
<evidence type="ECO:0000313" key="5">
    <source>
        <dbReference type="Proteomes" id="UP000807825"/>
    </source>
</evidence>
<organism evidence="4 5">
    <name type="scientific">Desulfomonile tiedjei</name>
    <dbReference type="NCBI Taxonomy" id="2358"/>
    <lineage>
        <taxon>Bacteria</taxon>
        <taxon>Pseudomonadati</taxon>
        <taxon>Thermodesulfobacteriota</taxon>
        <taxon>Desulfomonilia</taxon>
        <taxon>Desulfomonilales</taxon>
        <taxon>Desulfomonilaceae</taxon>
        <taxon>Desulfomonile</taxon>
    </lineage>
</organism>
<comment type="caution">
    <text evidence="4">The sequence shown here is derived from an EMBL/GenBank/DDBJ whole genome shotgun (WGS) entry which is preliminary data.</text>
</comment>
<dbReference type="InterPro" id="IPR001789">
    <property type="entry name" value="Sig_transdc_resp-reg_receiver"/>
</dbReference>
<evidence type="ECO:0000256" key="2">
    <source>
        <dbReference type="PROSITE-ProRule" id="PRU00169"/>
    </source>
</evidence>
<name>A0A9D6VB67_9BACT</name>
<dbReference type="SUPFAM" id="SSF52172">
    <property type="entry name" value="CheY-like"/>
    <property type="match status" value="1"/>
</dbReference>
<dbReference type="EMBL" id="JACRDE010000582">
    <property type="protein sequence ID" value="MBI5252232.1"/>
    <property type="molecule type" value="Genomic_DNA"/>
</dbReference>
<dbReference type="PANTHER" id="PTHR44591:SF23">
    <property type="entry name" value="CHEY SUBFAMILY"/>
    <property type="match status" value="1"/>
</dbReference>
<accession>A0A9D6VB67</accession>
<keyword evidence="1 2" id="KW-0597">Phosphoprotein</keyword>
<sequence length="185" mass="20509">MRKKRILICQSELNERPHLQADACELLYETQLVSTGTAAVRWALQALPELILMDIDLAAPMEGIEAAMEIRSHHDIPVIFLSDSACPDTLSKAKLATPASYLVRPVSPAQLWAAIEVALYNQSGSQLSERPLRAPSSTIIPICSYCKRVRDTAGDWHQIEEYLKLHLNTVCTHSICPACKKASFP</sequence>
<proteinExistence type="predicted"/>
<dbReference type="Pfam" id="PF00072">
    <property type="entry name" value="Response_reg"/>
    <property type="match status" value="1"/>
</dbReference>
<dbReference type="Proteomes" id="UP000807825">
    <property type="component" value="Unassembled WGS sequence"/>
</dbReference>
<evidence type="ECO:0000313" key="4">
    <source>
        <dbReference type="EMBL" id="MBI5252232.1"/>
    </source>
</evidence>
<dbReference type="InterPro" id="IPR011006">
    <property type="entry name" value="CheY-like_superfamily"/>
</dbReference>
<dbReference type="AlphaFoldDB" id="A0A9D6VB67"/>
<feature type="modified residue" description="4-aspartylphosphate" evidence="2">
    <location>
        <position position="54"/>
    </location>
</feature>